<sequence>MVTILQNRHHARLHPYGIRIRVQIHHGLSTRLEIWTRNPACPDRLTHASQSTFSDPYPLPGYPGIPNWRPRSNAPWRRQPLDVSGDADQGAPQGLQSAPKIAWSHSRRAYLTQARLPKYVLGPQADPSVRYEWPFFRALAQVPRTLYSVQRMFEWDLRRALLLGDKRLTSALAKEGKLADLTLPDTLSYVLDEHDVQFFDRCCLNAPSDVTKAYPLRTIIKIMKLFLDIHDDHRLSALLKFDDVNHLSPIRNAGCFDLIALPRSQEGDLTLLVAPCDVMHNDFEEFACPGAPDEDLDLLTDTGSPYKILQTVM</sequence>
<name>A0A8I3A4R3_9AGAM</name>
<protein>
    <submittedName>
        <fullName evidence="2">Uncharacterized protein</fullName>
    </submittedName>
</protein>
<evidence type="ECO:0000256" key="1">
    <source>
        <dbReference type="SAM" id="MobiDB-lite"/>
    </source>
</evidence>
<feature type="region of interest" description="Disordered" evidence="1">
    <location>
        <begin position="76"/>
        <end position="98"/>
    </location>
</feature>
<evidence type="ECO:0000313" key="3">
    <source>
        <dbReference type="Proteomes" id="UP000683000"/>
    </source>
</evidence>
<keyword evidence="3" id="KW-1185">Reference proteome</keyword>
<dbReference type="EMBL" id="JAGFBS010000047">
    <property type="protein sequence ID" value="KAG6370611.1"/>
    <property type="molecule type" value="Genomic_DNA"/>
</dbReference>
<accession>A0A8I3A4R3</accession>
<comment type="caution">
    <text evidence="2">The sequence shown here is derived from an EMBL/GenBank/DDBJ whole genome shotgun (WGS) entry which is preliminary data.</text>
</comment>
<reference evidence="2" key="1">
    <citation type="submission" date="2021-03" db="EMBL/GenBank/DDBJ databases">
        <title>Evolutionary innovations through gain and loss of genes in the ectomycorrhizal Boletales.</title>
        <authorList>
            <person name="Wu G."/>
            <person name="Miyauchi S."/>
            <person name="Morin E."/>
            <person name="Yang Z.-L."/>
            <person name="Xu J."/>
            <person name="Martin F.M."/>
        </authorList>
    </citation>
    <scope>NUCLEOTIDE SEQUENCE</scope>
    <source>
        <strain evidence="2">BR01</strain>
    </source>
</reference>
<organism evidence="2 3">
    <name type="scientific">Boletus reticuloceps</name>
    <dbReference type="NCBI Taxonomy" id="495285"/>
    <lineage>
        <taxon>Eukaryota</taxon>
        <taxon>Fungi</taxon>
        <taxon>Dikarya</taxon>
        <taxon>Basidiomycota</taxon>
        <taxon>Agaricomycotina</taxon>
        <taxon>Agaricomycetes</taxon>
        <taxon>Agaricomycetidae</taxon>
        <taxon>Boletales</taxon>
        <taxon>Boletineae</taxon>
        <taxon>Boletaceae</taxon>
        <taxon>Boletoideae</taxon>
        <taxon>Boletus</taxon>
    </lineage>
</organism>
<proteinExistence type="predicted"/>
<dbReference type="Proteomes" id="UP000683000">
    <property type="component" value="Unassembled WGS sequence"/>
</dbReference>
<evidence type="ECO:0000313" key="2">
    <source>
        <dbReference type="EMBL" id="KAG6370611.1"/>
    </source>
</evidence>
<dbReference type="AlphaFoldDB" id="A0A8I3A4R3"/>
<gene>
    <name evidence="2" type="ORF">JVT61DRAFT_11230</name>
</gene>
<dbReference type="OrthoDB" id="2997350at2759"/>